<reference evidence="1 2" key="1">
    <citation type="submission" date="2017-11" db="EMBL/GenBank/DDBJ databases">
        <title>De-novo sequencing of pomegranate (Punica granatum L.) genome.</title>
        <authorList>
            <person name="Akparov Z."/>
            <person name="Amiraslanov A."/>
            <person name="Hajiyeva S."/>
            <person name="Abbasov M."/>
            <person name="Kaur K."/>
            <person name="Hamwieh A."/>
            <person name="Solovyev V."/>
            <person name="Salamov A."/>
            <person name="Braich B."/>
            <person name="Kosarev P."/>
            <person name="Mahmoud A."/>
            <person name="Hajiyev E."/>
            <person name="Babayeva S."/>
            <person name="Izzatullayeva V."/>
            <person name="Mammadov A."/>
            <person name="Mammadov A."/>
            <person name="Sharifova S."/>
            <person name="Ojaghi J."/>
            <person name="Eynullazada K."/>
            <person name="Bayramov B."/>
            <person name="Abdulazimova A."/>
            <person name="Shahmuradov I."/>
        </authorList>
    </citation>
    <scope>NUCLEOTIDE SEQUENCE [LARGE SCALE GENOMIC DNA]</scope>
    <source>
        <strain evidence="2">cv. AG2017</strain>
        <tissue evidence="1">Leaf</tissue>
    </source>
</reference>
<keyword evidence="2" id="KW-1185">Reference proteome</keyword>
<accession>A0A2I0IPK8</accession>
<dbReference type="EMBL" id="PGOL01002702">
    <property type="protein sequence ID" value="PKI45620.1"/>
    <property type="molecule type" value="Genomic_DNA"/>
</dbReference>
<dbReference type="STRING" id="22663.A0A2I0IPK8"/>
<organism evidence="1 2">
    <name type="scientific">Punica granatum</name>
    <name type="common">Pomegranate</name>
    <dbReference type="NCBI Taxonomy" id="22663"/>
    <lineage>
        <taxon>Eukaryota</taxon>
        <taxon>Viridiplantae</taxon>
        <taxon>Streptophyta</taxon>
        <taxon>Embryophyta</taxon>
        <taxon>Tracheophyta</taxon>
        <taxon>Spermatophyta</taxon>
        <taxon>Magnoliopsida</taxon>
        <taxon>eudicotyledons</taxon>
        <taxon>Gunneridae</taxon>
        <taxon>Pentapetalae</taxon>
        <taxon>rosids</taxon>
        <taxon>malvids</taxon>
        <taxon>Myrtales</taxon>
        <taxon>Lythraceae</taxon>
        <taxon>Punica</taxon>
    </lineage>
</organism>
<dbReference type="Proteomes" id="UP000233551">
    <property type="component" value="Unassembled WGS sequence"/>
</dbReference>
<sequence>MGMRKLKEDSRYLGNPFLLKRKRKESFQLIIDKIKNKLSAWKAKSLSWAGRATLINSVISSIPIYTMSLFWLPKSILKEIDRATSRFWWGNTKEVGHSFTPKSWASLCQPKSCGGLGFRKAEDSNRAMLSKIVWALTSNSNSLVSLVMKAKYENFIAPLQRLVASASSIWKGLNWCRSIMQAGTCFSIGKGASTSAWQDLWIPSNPLFKPSPNIGILAEPDTKVRDLMLFHPKRWNIPLLHNLFDQTTGALQTYLIVFAASDVPMKNLAPVKRLSPILIPFLTLASARMLRPTSVKSGAPSTLTLPELLTVPILLAPGIIQTCQSLTPGSPWLSTLPPCKLKPKQPYWQFHWPSTTDGVRSGLGPTLYC</sequence>
<evidence type="ECO:0000313" key="1">
    <source>
        <dbReference type="EMBL" id="PKI45620.1"/>
    </source>
</evidence>
<gene>
    <name evidence="1" type="ORF">CRG98_033936</name>
</gene>
<name>A0A2I0IPK8_PUNGR</name>
<dbReference type="PANTHER" id="PTHR33116">
    <property type="entry name" value="REVERSE TRANSCRIPTASE ZINC-BINDING DOMAIN-CONTAINING PROTEIN-RELATED-RELATED"/>
    <property type="match status" value="1"/>
</dbReference>
<dbReference type="AlphaFoldDB" id="A0A2I0IPK8"/>
<protein>
    <recommendedName>
        <fullName evidence="3">Reverse transcriptase zinc-binding domain-containing protein</fullName>
    </recommendedName>
</protein>
<comment type="caution">
    <text evidence="1">The sequence shown here is derived from an EMBL/GenBank/DDBJ whole genome shotgun (WGS) entry which is preliminary data.</text>
</comment>
<dbReference type="PANTHER" id="PTHR33116:SF86">
    <property type="entry name" value="REVERSE TRANSCRIPTASE DOMAIN-CONTAINING PROTEIN"/>
    <property type="match status" value="1"/>
</dbReference>
<proteinExistence type="predicted"/>
<evidence type="ECO:0000313" key="2">
    <source>
        <dbReference type="Proteomes" id="UP000233551"/>
    </source>
</evidence>
<evidence type="ECO:0008006" key="3">
    <source>
        <dbReference type="Google" id="ProtNLM"/>
    </source>
</evidence>